<sequence length="364" mass="43043">MKNVNYEAPIKFLFYLHEQGYFSKSIDKKVKSNLIHAIAILKSNNSREDDLLGFNSLYSNYCSNEKIKVDIISYFNYLISISPFKNETIVLDDISYFDDLINSYKLSIWLHNYKIDDISRVASELNKYLNSPYTSNDKSEPHIDKFLYFSCEKYHQTTKHLFGSSLRCHPMRWSDFSSPLKEDVFFNTTYLSYKKRLKKSLKTNLNNIIGRLYILNGYDFTKKSKKDYFTLLNGTCKSDTDFFKKYIFNICLVRDYKLLCEFIEINPVDYSDNDIKLILSSYKELAKSVGPYSRKFFGKVCLSWYRDFNLSENGFDKIKRIAIEEKKCIKLQQAEMRKMRKGIERLELGEDLKILLSLDCEFDD</sequence>
<dbReference type="PATRIC" id="fig|754436.4.peg.1164"/>
<evidence type="ECO:0000313" key="1">
    <source>
        <dbReference type="EMBL" id="KLV01867.1"/>
    </source>
</evidence>
<proteinExistence type="predicted"/>
<dbReference type="AlphaFoldDB" id="A0A0J1JIM8"/>
<protein>
    <submittedName>
        <fullName evidence="1">Uncharacterized protein</fullName>
    </submittedName>
</protein>
<dbReference type="EMBL" id="LDOV01000010">
    <property type="protein sequence ID" value="KLV01867.1"/>
    <property type="molecule type" value="Genomic_DNA"/>
</dbReference>
<dbReference type="RefSeq" id="WP_047873320.1">
    <property type="nucleotide sequence ID" value="NZ_BMYC01000001.1"/>
</dbReference>
<gene>
    <name evidence="1" type="ORF">ABT58_05485</name>
</gene>
<keyword evidence="2" id="KW-1185">Reference proteome</keyword>
<organism evidence="1 2">
    <name type="scientific">Photobacterium aphoticum</name>
    <dbReference type="NCBI Taxonomy" id="754436"/>
    <lineage>
        <taxon>Bacteria</taxon>
        <taxon>Pseudomonadati</taxon>
        <taxon>Pseudomonadota</taxon>
        <taxon>Gammaproteobacteria</taxon>
        <taxon>Vibrionales</taxon>
        <taxon>Vibrionaceae</taxon>
        <taxon>Photobacterium</taxon>
    </lineage>
</organism>
<comment type="caution">
    <text evidence="1">The sequence shown here is derived from an EMBL/GenBank/DDBJ whole genome shotgun (WGS) entry which is preliminary data.</text>
</comment>
<evidence type="ECO:0000313" key="2">
    <source>
        <dbReference type="Proteomes" id="UP000036426"/>
    </source>
</evidence>
<dbReference type="Proteomes" id="UP000036426">
    <property type="component" value="Unassembled WGS sequence"/>
</dbReference>
<accession>A0A0J1JIM8</accession>
<reference evidence="1 2" key="1">
    <citation type="submission" date="2015-05" db="EMBL/GenBank/DDBJ databases">
        <title>Photobacterium galathea sp. nov.</title>
        <authorList>
            <person name="Machado H."/>
            <person name="Gram L."/>
        </authorList>
    </citation>
    <scope>NUCLEOTIDE SEQUENCE [LARGE SCALE GENOMIC DNA]</scope>
    <source>
        <strain evidence="1 2">DSM 25995</strain>
    </source>
</reference>
<name>A0A0J1JIM8_9GAMM</name>